<reference evidence="1 2" key="1">
    <citation type="submission" date="2018-06" db="EMBL/GenBank/DDBJ databases">
        <title>Genomic Encyclopedia of Type Strains, Phase III (KMG-III): the genomes of soil and plant-associated and newly described type strains.</title>
        <authorList>
            <person name="Whitman W."/>
        </authorList>
    </citation>
    <scope>NUCLEOTIDE SEQUENCE [LARGE SCALE GENOMIC DNA]</scope>
    <source>
        <strain evidence="1 2">CGMCC 1.12398</strain>
    </source>
</reference>
<name>A0A327YKX9_9FLAO</name>
<dbReference type="AlphaFoldDB" id="A0A327YKX9"/>
<dbReference type="RefSeq" id="WP_111567060.1">
    <property type="nucleotide sequence ID" value="NZ_QLMI01000005.1"/>
</dbReference>
<organism evidence="1 2">
    <name type="scientific">Flavobacterium aquaticum</name>
    <dbReference type="NCBI Taxonomy" id="1236486"/>
    <lineage>
        <taxon>Bacteria</taxon>
        <taxon>Pseudomonadati</taxon>
        <taxon>Bacteroidota</taxon>
        <taxon>Flavobacteriia</taxon>
        <taxon>Flavobacteriales</taxon>
        <taxon>Flavobacteriaceae</taxon>
        <taxon>Flavobacterium</taxon>
    </lineage>
</organism>
<proteinExistence type="predicted"/>
<keyword evidence="2" id="KW-1185">Reference proteome</keyword>
<evidence type="ECO:0000313" key="2">
    <source>
        <dbReference type="Proteomes" id="UP000249620"/>
    </source>
</evidence>
<dbReference type="EMBL" id="QLMI01000005">
    <property type="protein sequence ID" value="RAK21600.1"/>
    <property type="molecule type" value="Genomic_DNA"/>
</dbReference>
<accession>A0A327YKX9</accession>
<comment type="caution">
    <text evidence="1">The sequence shown here is derived from an EMBL/GenBank/DDBJ whole genome shotgun (WGS) entry which is preliminary data.</text>
</comment>
<evidence type="ECO:0000313" key="1">
    <source>
        <dbReference type="EMBL" id="RAK21600.1"/>
    </source>
</evidence>
<sequence>MNVDEVVFLKSGSPKLMITWLVGVTPNNSPIDINKILMDRPNYIVGDISIKYFNKNNEEKLTLPANTLIDNLQNRIPVKNQNLSVGNVVKHKLSDIEMTITWVVGQIQDSNSPIKLNELYNRQGFVNGDIACSYFDKTVHVTKLFRANEVEKIFE</sequence>
<protein>
    <submittedName>
        <fullName evidence="1">Uncharacterized protein</fullName>
    </submittedName>
</protein>
<dbReference type="Proteomes" id="UP000249620">
    <property type="component" value="Unassembled WGS sequence"/>
</dbReference>
<gene>
    <name evidence="1" type="ORF">B0I03_10532</name>
</gene>